<dbReference type="InterPro" id="IPR032808">
    <property type="entry name" value="DoxX"/>
</dbReference>
<dbReference type="Proteomes" id="UP001138686">
    <property type="component" value="Unassembled WGS sequence"/>
</dbReference>
<feature type="transmembrane region" description="Helical" evidence="5">
    <location>
        <begin position="7"/>
        <end position="26"/>
    </location>
</feature>
<comment type="subcellular location">
    <subcellularLocation>
        <location evidence="1">Membrane</location>
        <topology evidence="1">Multi-pass membrane protein</topology>
    </subcellularLocation>
</comment>
<accession>A0A9X1FMJ7</accession>
<dbReference type="AlphaFoldDB" id="A0A9X1FMJ7"/>
<proteinExistence type="predicted"/>
<evidence type="ECO:0000256" key="3">
    <source>
        <dbReference type="ARBA" id="ARBA00022989"/>
    </source>
</evidence>
<keyword evidence="2 5" id="KW-0812">Transmembrane</keyword>
<reference evidence="6" key="1">
    <citation type="submission" date="2021-07" db="EMBL/GenBank/DDBJ databases">
        <title>Aureisphaera sp. CAU 1614 isolated from sea sediment.</title>
        <authorList>
            <person name="Kim W."/>
        </authorList>
    </citation>
    <scope>NUCLEOTIDE SEQUENCE</scope>
    <source>
        <strain evidence="6">CAU 1614</strain>
    </source>
</reference>
<feature type="transmembrane region" description="Helical" evidence="5">
    <location>
        <begin position="99"/>
        <end position="117"/>
    </location>
</feature>
<feature type="transmembrane region" description="Helical" evidence="5">
    <location>
        <begin position="75"/>
        <end position="93"/>
    </location>
</feature>
<organism evidence="6 7">
    <name type="scientific">Halomarinibacterium sedimenti</name>
    <dbReference type="NCBI Taxonomy" id="2857106"/>
    <lineage>
        <taxon>Bacteria</taxon>
        <taxon>Pseudomonadati</taxon>
        <taxon>Bacteroidota</taxon>
        <taxon>Flavobacteriia</taxon>
        <taxon>Flavobacteriales</taxon>
        <taxon>Flavobacteriaceae</taxon>
        <taxon>Halomarinibacterium</taxon>
    </lineage>
</organism>
<evidence type="ECO:0000256" key="5">
    <source>
        <dbReference type="SAM" id="Phobius"/>
    </source>
</evidence>
<sequence>MNSTFTKILRVVLALILIIFGLNKFIDFSFMPLPQLPEGANFMSSLSASGYVLPLIGVLEIFIGLLLLFKKWVPFALLVLVPISLNVLLFHLFLDIPRVLPAIIIVSINAILIYKYWKSYRPLFQ</sequence>
<comment type="caution">
    <text evidence="6">The sequence shown here is derived from an EMBL/GenBank/DDBJ whole genome shotgun (WGS) entry which is preliminary data.</text>
</comment>
<evidence type="ECO:0000256" key="4">
    <source>
        <dbReference type="ARBA" id="ARBA00023136"/>
    </source>
</evidence>
<evidence type="ECO:0000256" key="1">
    <source>
        <dbReference type="ARBA" id="ARBA00004141"/>
    </source>
</evidence>
<dbReference type="RefSeq" id="WP_219051630.1">
    <property type="nucleotide sequence ID" value="NZ_JAHWDP010000001.1"/>
</dbReference>
<feature type="transmembrane region" description="Helical" evidence="5">
    <location>
        <begin position="46"/>
        <end position="68"/>
    </location>
</feature>
<dbReference type="EMBL" id="JAHWDP010000001">
    <property type="protein sequence ID" value="MBW2937315.1"/>
    <property type="molecule type" value="Genomic_DNA"/>
</dbReference>
<protein>
    <submittedName>
        <fullName evidence="6">DoxX family membrane protein</fullName>
    </submittedName>
</protein>
<keyword evidence="3 5" id="KW-1133">Transmembrane helix</keyword>
<keyword evidence="7" id="KW-1185">Reference proteome</keyword>
<evidence type="ECO:0000313" key="6">
    <source>
        <dbReference type="EMBL" id="MBW2937315.1"/>
    </source>
</evidence>
<dbReference type="Pfam" id="PF07681">
    <property type="entry name" value="DoxX"/>
    <property type="match status" value="1"/>
</dbReference>
<evidence type="ECO:0000256" key="2">
    <source>
        <dbReference type="ARBA" id="ARBA00022692"/>
    </source>
</evidence>
<evidence type="ECO:0000313" key="7">
    <source>
        <dbReference type="Proteomes" id="UP001138686"/>
    </source>
</evidence>
<dbReference type="GO" id="GO:0016020">
    <property type="term" value="C:membrane"/>
    <property type="evidence" value="ECO:0007669"/>
    <property type="project" value="UniProtKB-SubCell"/>
</dbReference>
<gene>
    <name evidence="6" type="ORF">KXJ69_04315</name>
</gene>
<name>A0A9X1FMJ7_9FLAO</name>
<keyword evidence="4 5" id="KW-0472">Membrane</keyword>